<accession>A0A8H6A250</accession>
<name>A0A8H6A250_PETAA</name>
<organism evidence="1 2">
    <name type="scientific">Petromyces alliaceus</name>
    <name type="common">Aspergillus alliaceus</name>
    <dbReference type="NCBI Taxonomy" id="209559"/>
    <lineage>
        <taxon>Eukaryota</taxon>
        <taxon>Fungi</taxon>
        <taxon>Dikarya</taxon>
        <taxon>Ascomycota</taxon>
        <taxon>Pezizomycotina</taxon>
        <taxon>Eurotiomycetes</taxon>
        <taxon>Eurotiomycetidae</taxon>
        <taxon>Eurotiales</taxon>
        <taxon>Aspergillaceae</taxon>
        <taxon>Aspergillus</taxon>
        <taxon>Aspergillus subgen. Circumdati</taxon>
    </lineage>
</organism>
<dbReference type="AlphaFoldDB" id="A0A8H6A250"/>
<keyword evidence="2" id="KW-1185">Reference proteome</keyword>
<evidence type="ECO:0000313" key="2">
    <source>
        <dbReference type="Proteomes" id="UP000541154"/>
    </source>
</evidence>
<proteinExistence type="predicted"/>
<dbReference type="Proteomes" id="UP000541154">
    <property type="component" value="Unassembled WGS sequence"/>
</dbReference>
<protein>
    <submittedName>
        <fullName evidence="1">Uncharacterized protein</fullName>
    </submittedName>
</protein>
<sequence>MDSWQCWISTHAECDQVGQPVVFGHRIDMVGVVFGTSRGGMAGNGEPTPRHYVTFALPAHKKRLRSLLQKREFTSYRNTLAPQN</sequence>
<gene>
    <name evidence="1" type="ORF">ETB97_003169</name>
</gene>
<comment type="caution">
    <text evidence="1">The sequence shown here is derived from an EMBL/GenBank/DDBJ whole genome shotgun (WGS) entry which is preliminary data.</text>
</comment>
<dbReference type="EMBL" id="SPNV01000173">
    <property type="protein sequence ID" value="KAF5859210.1"/>
    <property type="molecule type" value="Genomic_DNA"/>
</dbReference>
<evidence type="ECO:0000313" key="1">
    <source>
        <dbReference type="EMBL" id="KAF5859210.1"/>
    </source>
</evidence>
<reference evidence="1 2" key="1">
    <citation type="submission" date="2019-04" db="EMBL/GenBank/DDBJ databases">
        <title>Aspergillus burnettii sp. nov., novel species from soil in southeast Queensland.</title>
        <authorList>
            <person name="Gilchrist C.L.M."/>
            <person name="Pitt J.I."/>
            <person name="Lange L."/>
            <person name="Lacey H.J."/>
            <person name="Vuong D."/>
            <person name="Midgley D.J."/>
            <person name="Greenfield P."/>
            <person name="Bradbury M."/>
            <person name="Lacey E."/>
            <person name="Busk P.K."/>
            <person name="Pilgaard B."/>
            <person name="Chooi Y.H."/>
            <person name="Piggott A.M."/>
        </authorList>
    </citation>
    <scope>NUCLEOTIDE SEQUENCE [LARGE SCALE GENOMIC DNA]</scope>
    <source>
        <strain evidence="1 2">FRR 5400</strain>
    </source>
</reference>